<dbReference type="OrthoDB" id="7815933at2"/>
<gene>
    <name evidence="2" type="ORF">UABAM_04957</name>
</gene>
<reference evidence="2 3" key="1">
    <citation type="submission" date="2019-08" db="EMBL/GenBank/DDBJ databases">
        <title>Complete genome sequence of Candidatus Uab amorphum.</title>
        <authorList>
            <person name="Shiratori T."/>
            <person name="Suzuki S."/>
            <person name="Kakizawa Y."/>
            <person name="Ishida K."/>
        </authorList>
    </citation>
    <scope>NUCLEOTIDE SEQUENCE [LARGE SCALE GENOMIC DNA]</scope>
    <source>
        <strain evidence="2 3">SRT547</strain>
    </source>
</reference>
<evidence type="ECO:0000256" key="1">
    <source>
        <dbReference type="SAM" id="MobiDB-lite"/>
    </source>
</evidence>
<dbReference type="RefSeq" id="WP_151970620.1">
    <property type="nucleotide sequence ID" value="NZ_AP019860.1"/>
</dbReference>
<evidence type="ECO:0000313" key="2">
    <source>
        <dbReference type="EMBL" id="BBM86571.1"/>
    </source>
</evidence>
<feature type="compositionally biased region" description="Polar residues" evidence="1">
    <location>
        <begin position="153"/>
        <end position="164"/>
    </location>
</feature>
<dbReference type="KEGG" id="uam:UABAM_04957"/>
<dbReference type="EMBL" id="AP019860">
    <property type="protein sequence ID" value="BBM86571.1"/>
    <property type="molecule type" value="Genomic_DNA"/>
</dbReference>
<sequence length="1190" mass="136898">MKITILTMLSLLLFGCMNKGSIVVDKPEVFTRERLINSRNQEKKWLLEQLNNTDNASRIQGYRDVRQFVAFLNDFSATFNPLGKVTELKQDLEVADLKRLGDNIEKQDEIANLQYDLRIEKLRKELEDLKNGKEGATSELPSALTAPSVGDQVGTTPTSKSLIPQQREALPSPTPQATQAKLTLIEELRDKLAYRNAVRAAIYEQELDDTHDLNGLTLYTLKFDISVKPENHHGKMGKVKINFVNKTTQDTDFSKTYPDVYEAWVRDLRKKIQSEIFSVQKRLDLGAKLPEREAFEIKKLLKDYIKKITTPNLELNNIAEKLKKKAENAVFRDTINELLNDIKKNVGTAELPEKLKDLIEKLESLKKKNNISYGEVKAIFAEYKAIKQEIEQGSSDSSPNQFIDIVSNSVDFIEFKDSAIQQQGQVSDSLKKAEEAKNYIPNLKDRMKKQNLSFDTFDFLSTLSRGESLANIKLEKQNLARPVTLAIIQKYRDYLNEYVDIYEETFEKAFASISIADENKIATMIYELMDKKLPSQIKNKLVNIRFELPNPYNVEAKSVTEWHVKDTQKKKFLFKIVARFEKDNTTNKTILILDLFRTENSETYVDIREENENSSRKEAFYEALKNLETTHRPYIYTVEPKEYAQNISDVSARETYSNFITSLGALIPNSGLQLQNNNQYIRRTQELLNAINRQPLVVGFINNQQEFGWILGPKFKIGYNWWDRPYVDYEHTPKQYSFTASLIVPAWWKKLELQGKYSWSNGANWRNSGSLFKQDNDTTNVENIVAIDLPGDLTAITTALIAKKTFSAQRPRIHLEDDISLRINTKDDNAERTFIIHGQDLWRNPQVFVGNQKAKDVTLLPNMEALLVTFDNLRMPALENPKEKTTKVDLTVITSAGYDIVKEAIKIINVIAPASQPTSTKPTAKLVLEKPYVNKGKRLTILSPYSLDITKKMGYMTVYFTGKESKKTYTTARYPLVDEKIVKKENDKEVTYRKLSFAIDKGMPQDGNDHITEIMEGELRVKLSNYSPEESAPNKFDFVYFQNPDHSKISLHEESLFKSNPDSTKLLIKLRVSKNQRKHFRIAYPGFEDSLTESLKVTFRGKDIHNKVVEDTTITFSTSQFRKEYINEDLYITIHTTTFFVNEKNKESLDKISKFVKNLRSSNVKELELSVHFGKDGKIAVTKTLKKELF</sequence>
<dbReference type="Proteomes" id="UP000326354">
    <property type="component" value="Chromosome"/>
</dbReference>
<feature type="region of interest" description="Disordered" evidence="1">
    <location>
        <begin position="131"/>
        <end position="177"/>
    </location>
</feature>
<accession>A0A5S9IS77</accession>
<keyword evidence="3" id="KW-1185">Reference proteome</keyword>
<organism evidence="2 3">
    <name type="scientific">Uabimicrobium amorphum</name>
    <dbReference type="NCBI Taxonomy" id="2596890"/>
    <lineage>
        <taxon>Bacteria</taxon>
        <taxon>Pseudomonadati</taxon>
        <taxon>Planctomycetota</taxon>
        <taxon>Candidatus Uabimicrobiia</taxon>
        <taxon>Candidatus Uabimicrobiales</taxon>
        <taxon>Candidatus Uabimicrobiaceae</taxon>
        <taxon>Candidatus Uabimicrobium</taxon>
    </lineage>
</organism>
<proteinExistence type="predicted"/>
<protein>
    <submittedName>
        <fullName evidence="2">Uncharacterized protein</fullName>
    </submittedName>
</protein>
<evidence type="ECO:0000313" key="3">
    <source>
        <dbReference type="Proteomes" id="UP000326354"/>
    </source>
</evidence>
<dbReference type="AlphaFoldDB" id="A0A5S9IS77"/>
<name>A0A5S9IS77_UABAM</name>
<dbReference type="PROSITE" id="PS51257">
    <property type="entry name" value="PROKAR_LIPOPROTEIN"/>
    <property type="match status" value="1"/>
</dbReference>